<reference evidence="1" key="1">
    <citation type="submission" date="2022-11" db="EMBL/GenBank/DDBJ databases">
        <title>Minimal conservation of predation-associated metabolite biosynthetic gene clusters underscores biosynthetic potential of Myxococcota including descriptions for ten novel species: Archangium lansinium sp. nov., Myxococcus landrumus sp. nov., Nannocystis bai.</title>
        <authorList>
            <person name="Ahearne A."/>
            <person name="Stevens C."/>
            <person name="Dowd S."/>
        </authorList>
    </citation>
    <scope>NUCLEOTIDE SEQUENCE</scope>
    <source>
        <strain evidence="1">Fl3</strain>
    </source>
</reference>
<dbReference type="RefSeq" id="WP_269039086.1">
    <property type="nucleotide sequence ID" value="NZ_CP114040.1"/>
</dbReference>
<name>A0ABY7HC89_9BACT</name>
<sequence length="164" mass="16588">MWRIGRDSCVDLASDPLHCGSCDEAVDPGFVCVDGQPGCAAPQLLCDGKCITPSSDDDNCGACGATCPSGRCAGLGLCLLEVGDPAVIPLSCAAMCEAAGMTCWSTGSEVGTAYYVGPCDELQTPILTCDAVPAEKDADQDSLCGFDCTCGLAGQACRCDAQAP</sequence>
<evidence type="ECO:0008006" key="3">
    <source>
        <dbReference type="Google" id="ProtNLM"/>
    </source>
</evidence>
<gene>
    <name evidence="1" type="ORF">O0S08_11280</name>
</gene>
<evidence type="ECO:0000313" key="1">
    <source>
        <dbReference type="EMBL" id="WAS96722.1"/>
    </source>
</evidence>
<organism evidence="1 2">
    <name type="scientific">Nannocystis punicea</name>
    <dbReference type="NCBI Taxonomy" id="2995304"/>
    <lineage>
        <taxon>Bacteria</taxon>
        <taxon>Pseudomonadati</taxon>
        <taxon>Myxococcota</taxon>
        <taxon>Polyangia</taxon>
        <taxon>Nannocystales</taxon>
        <taxon>Nannocystaceae</taxon>
        <taxon>Nannocystis</taxon>
    </lineage>
</organism>
<dbReference type="Proteomes" id="UP001164459">
    <property type="component" value="Chromosome"/>
</dbReference>
<evidence type="ECO:0000313" key="2">
    <source>
        <dbReference type="Proteomes" id="UP001164459"/>
    </source>
</evidence>
<protein>
    <recommendedName>
        <fullName evidence="3">Tryptophan synthase alpha chain</fullName>
    </recommendedName>
</protein>
<proteinExistence type="predicted"/>
<keyword evidence="2" id="KW-1185">Reference proteome</keyword>
<dbReference type="EMBL" id="CP114040">
    <property type="protein sequence ID" value="WAS96722.1"/>
    <property type="molecule type" value="Genomic_DNA"/>
</dbReference>
<accession>A0ABY7HC89</accession>